<evidence type="ECO:0000256" key="6">
    <source>
        <dbReference type="ARBA" id="ARBA00022898"/>
    </source>
</evidence>
<keyword evidence="4" id="KW-0808">Transferase</keyword>
<dbReference type="KEGG" id="pabs:JIR001_26330"/>
<keyword evidence="13" id="KW-1185">Reference proteome</keyword>
<proteinExistence type="inferred from homology"/>
<organism evidence="12 13">
    <name type="scientific">Polycladomyces abyssicola</name>
    <dbReference type="NCBI Taxonomy" id="1125966"/>
    <lineage>
        <taxon>Bacteria</taxon>
        <taxon>Bacillati</taxon>
        <taxon>Bacillota</taxon>
        <taxon>Bacilli</taxon>
        <taxon>Bacillales</taxon>
        <taxon>Thermoactinomycetaceae</taxon>
        <taxon>Polycladomyces</taxon>
    </lineage>
</organism>
<dbReference type="Gene3D" id="1.10.260.50">
    <property type="match status" value="1"/>
</dbReference>
<dbReference type="InterPro" id="IPR015421">
    <property type="entry name" value="PyrdxlP-dep_Trfase_major"/>
</dbReference>
<dbReference type="Proteomes" id="UP000677436">
    <property type="component" value="Chromosome"/>
</dbReference>
<keyword evidence="6" id="KW-0663">Pyridoxal phosphate</keyword>
<dbReference type="GO" id="GO:0031071">
    <property type="term" value="F:cysteine desulfurase activity"/>
    <property type="evidence" value="ECO:0007669"/>
    <property type="project" value="UniProtKB-EC"/>
</dbReference>
<evidence type="ECO:0000259" key="11">
    <source>
        <dbReference type="Pfam" id="PF00266"/>
    </source>
</evidence>
<feature type="domain" description="Aminotransferase class V" evidence="11">
    <location>
        <begin position="4"/>
        <end position="367"/>
    </location>
</feature>
<name>A0A8D5UGJ7_9BACL</name>
<dbReference type="PANTHER" id="PTHR11601:SF34">
    <property type="entry name" value="CYSTEINE DESULFURASE"/>
    <property type="match status" value="1"/>
</dbReference>
<dbReference type="GO" id="GO:0051536">
    <property type="term" value="F:iron-sulfur cluster binding"/>
    <property type="evidence" value="ECO:0007669"/>
    <property type="project" value="UniProtKB-KW"/>
</dbReference>
<evidence type="ECO:0000256" key="4">
    <source>
        <dbReference type="ARBA" id="ARBA00022679"/>
    </source>
</evidence>
<evidence type="ECO:0000256" key="10">
    <source>
        <dbReference type="RuleBase" id="RU004504"/>
    </source>
</evidence>
<comment type="cofactor">
    <cofactor evidence="1 10">
        <name>pyridoxal 5'-phosphate</name>
        <dbReference type="ChEBI" id="CHEBI:597326"/>
    </cofactor>
</comment>
<reference evidence="12" key="1">
    <citation type="journal article" date="2013" name="Int. J. Syst. Evol. Microbiol.">
        <title>Polycladomyces abyssicola gen. nov., sp. nov., a thermophilic filamentous bacterium isolated from hemipelagic sediment.</title>
        <authorList>
            <person name="Tsubouchi T."/>
            <person name="Shimane Y."/>
            <person name="Mori K."/>
            <person name="Usui K."/>
            <person name="Hiraki T."/>
            <person name="Tame A."/>
            <person name="Uematsu K."/>
            <person name="Maruyama T."/>
            <person name="Hatada Y."/>
        </authorList>
    </citation>
    <scope>NUCLEOTIDE SEQUENCE</scope>
    <source>
        <strain evidence="12">JIR-001</strain>
    </source>
</reference>
<comment type="catalytic activity">
    <reaction evidence="9">
        <text>(sulfur carrier)-H + L-cysteine = (sulfur carrier)-SH + L-alanine</text>
        <dbReference type="Rhea" id="RHEA:43892"/>
        <dbReference type="Rhea" id="RHEA-COMP:14737"/>
        <dbReference type="Rhea" id="RHEA-COMP:14739"/>
        <dbReference type="ChEBI" id="CHEBI:29917"/>
        <dbReference type="ChEBI" id="CHEBI:35235"/>
        <dbReference type="ChEBI" id="CHEBI:57972"/>
        <dbReference type="ChEBI" id="CHEBI:64428"/>
        <dbReference type="EC" id="2.8.1.7"/>
    </reaction>
</comment>
<dbReference type="GO" id="GO:0046872">
    <property type="term" value="F:metal ion binding"/>
    <property type="evidence" value="ECO:0007669"/>
    <property type="project" value="UniProtKB-KW"/>
</dbReference>
<evidence type="ECO:0000256" key="8">
    <source>
        <dbReference type="ARBA" id="ARBA00023014"/>
    </source>
</evidence>
<evidence type="ECO:0000256" key="9">
    <source>
        <dbReference type="ARBA" id="ARBA00050776"/>
    </source>
</evidence>
<dbReference type="FunFam" id="3.40.640.10:FF:000084">
    <property type="entry name" value="IscS-like cysteine desulfurase"/>
    <property type="match status" value="1"/>
</dbReference>
<gene>
    <name evidence="12" type="ORF">JIR001_26330</name>
</gene>
<evidence type="ECO:0000256" key="3">
    <source>
        <dbReference type="ARBA" id="ARBA00012239"/>
    </source>
</evidence>
<evidence type="ECO:0000256" key="5">
    <source>
        <dbReference type="ARBA" id="ARBA00022723"/>
    </source>
</evidence>
<evidence type="ECO:0000256" key="1">
    <source>
        <dbReference type="ARBA" id="ARBA00001933"/>
    </source>
</evidence>
<evidence type="ECO:0000256" key="2">
    <source>
        <dbReference type="ARBA" id="ARBA00006490"/>
    </source>
</evidence>
<sequence length="383" mass="42405">MKRIYLDHAATTPVRPEVRMGILQYMETEFGNPSSLHDWGQHAHDAVEHARRQLLRALGAESPREIVFTGGGTESNNLAIQGAAKKRRHIGRHIITTQIEHPSVLETCRSLKESGFEVTELPVDENGLVRVQDVERALRPDTILISIMAANNEVGTIQPIAEIGRLLHDKHTLFHTDAVQFFGKVPFSVQDLHVDLLTIGGHKIGGPKGVGALYVRKGVRISPIVHGGGHERGMRPGTYNVPAIVGLGIAAELAAREAEETRERLTRLRDRLWRRIETEIGEVRLNGHPEQRLPNNLNLSFHRIEGQAVMLELNRMGVAVSSGSACSAGKHAPSHVLMAMGRSQDEAHQSVRISLGSTTPEEEIDLFVDRLKEVIAYLRSLIR</sequence>
<dbReference type="SUPFAM" id="SSF53383">
    <property type="entry name" value="PLP-dependent transferases"/>
    <property type="match status" value="1"/>
</dbReference>
<dbReference type="NCBIfam" id="NF002806">
    <property type="entry name" value="PRK02948.1"/>
    <property type="match status" value="1"/>
</dbReference>
<evidence type="ECO:0000313" key="13">
    <source>
        <dbReference type="Proteomes" id="UP000677436"/>
    </source>
</evidence>
<evidence type="ECO:0000313" key="12">
    <source>
        <dbReference type="EMBL" id="BCU82850.1"/>
    </source>
</evidence>
<dbReference type="Pfam" id="PF00266">
    <property type="entry name" value="Aminotran_5"/>
    <property type="match status" value="1"/>
</dbReference>
<keyword evidence="5" id="KW-0479">Metal-binding</keyword>
<dbReference type="Gene3D" id="3.40.640.10">
    <property type="entry name" value="Type I PLP-dependent aspartate aminotransferase-like (Major domain)"/>
    <property type="match status" value="1"/>
</dbReference>
<dbReference type="RefSeq" id="WP_212773143.1">
    <property type="nucleotide sequence ID" value="NZ_AP024601.1"/>
</dbReference>
<keyword evidence="8" id="KW-0411">Iron-sulfur</keyword>
<dbReference type="PROSITE" id="PS00595">
    <property type="entry name" value="AA_TRANSFER_CLASS_5"/>
    <property type="match status" value="1"/>
</dbReference>
<accession>A0A8D5UGJ7</accession>
<dbReference type="InterPro" id="IPR015422">
    <property type="entry name" value="PyrdxlP-dep_Trfase_small"/>
</dbReference>
<reference evidence="12" key="2">
    <citation type="journal article" date="2021" name="Microbiol. Resour. Announc.">
        <title>Complete Genome Sequence of Polycladomyces abyssicola JIR-001T, Isolated from Hemipelagic Sediment in Deep Seawater.</title>
        <authorList>
            <person name="Tsubouchi T."/>
            <person name="Kaneko Y."/>
        </authorList>
    </citation>
    <scope>NUCLEOTIDE SEQUENCE</scope>
    <source>
        <strain evidence="12">JIR-001</strain>
    </source>
</reference>
<dbReference type="InterPro" id="IPR016454">
    <property type="entry name" value="Cysteine_dSase"/>
</dbReference>
<comment type="similarity">
    <text evidence="2">Belongs to the class-V pyridoxal-phosphate-dependent aminotransferase family. NifS/IscS subfamily.</text>
</comment>
<dbReference type="AlphaFoldDB" id="A0A8D5UGJ7"/>
<dbReference type="InterPro" id="IPR020578">
    <property type="entry name" value="Aminotrans_V_PyrdxlP_BS"/>
</dbReference>
<dbReference type="EC" id="2.8.1.7" evidence="3"/>
<evidence type="ECO:0000256" key="7">
    <source>
        <dbReference type="ARBA" id="ARBA00023004"/>
    </source>
</evidence>
<dbReference type="PANTHER" id="PTHR11601">
    <property type="entry name" value="CYSTEINE DESULFURYLASE FAMILY MEMBER"/>
    <property type="match status" value="1"/>
</dbReference>
<dbReference type="EMBL" id="AP024601">
    <property type="protein sequence ID" value="BCU82850.1"/>
    <property type="molecule type" value="Genomic_DNA"/>
</dbReference>
<protein>
    <recommendedName>
        <fullName evidence="3">cysteine desulfurase</fullName>
        <ecNumber evidence="3">2.8.1.7</ecNumber>
    </recommendedName>
</protein>
<keyword evidence="7" id="KW-0408">Iron</keyword>
<dbReference type="InterPro" id="IPR000192">
    <property type="entry name" value="Aminotrans_V_dom"/>
</dbReference>
<dbReference type="PIRSF" id="PIRSF005572">
    <property type="entry name" value="NifS"/>
    <property type="match status" value="1"/>
</dbReference>
<dbReference type="InterPro" id="IPR015424">
    <property type="entry name" value="PyrdxlP-dep_Trfase"/>
</dbReference>
<dbReference type="Gene3D" id="3.90.1150.10">
    <property type="entry name" value="Aspartate Aminotransferase, domain 1"/>
    <property type="match status" value="1"/>
</dbReference>